<evidence type="ECO:0000256" key="7">
    <source>
        <dbReference type="ARBA" id="ARBA00022729"/>
    </source>
</evidence>
<keyword evidence="9" id="KW-1133">Transmembrane helix</keyword>
<name>A0ABQ2PLD0_9NEIS</name>
<dbReference type="InterPro" id="IPR040230">
    <property type="entry name" value="TIKI1/2-like"/>
</dbReference>
<keyword evidence="5" id="KW-0812">Transmembrane</keyword>
<feature type="signal peptide" evidence="13">
    <location>
        <begin position="1"/>
        <end position="26"/>
    </location>
</feature>
<comment type="cofactor">
    <cofactor evidence="2">
        <name>Co(2+)</name>
        <dbReference type="ChEBI" id="CHEBI:48828"/>
    </cofactor>
</comment>
<evidence type="ECO:0000256" key="5">
    <source>
        <dbReference type="ARBA" id="ARBA00022692"/>
    </source>
</evidence>
<comment type="subcellular location">
    <subcellularLocation>
        <location evidence="3">Membrane</location>
        <topology evidence="3">Single-pass type I membrane protein</topology>
    </subcellularLocation>
</comment>
<dbReference type="Pfam" id="PF01963">
    <property type="entry name" value="TraB_PrgY_gumN"/>
    <property type="match status" value="1"/>
</dbReference>
<evidence type="ECO:0000256" key="9">
    <source>
        <dbReference type="ARBA" id="ARBA00022989"/>
    </source>
</evidence>
<evidence type="ECO:0000256" key="12">
    <source>
        <dbReference type="ARBA" id="ARBA00023180"/>
    </source>
</evidence>
<evidence type="ECO:0008006" key="16">
    <source>
        <dbReference type="Google" id="ProtNLM"/>
    </source>
</evidence>
<evidence type="ECO:0000256" key="6">
    <source>
        <dbReference type="ARBA" id="ARBA00022723"/>
    </source>
</evidence>
<dbReference type="CDD" id="cd14789">
    <property type="entry name" value="Tiki"/>
    <property type="match status" value="1"/>
</dbReference>
<sequence length="311" mass="34819">MFARLCLRLVAAALTLAAFLPQVAQAASDKTQTFPHAIFWRIDKPGTSSSWLFGTAHVADPRVTTLSAPVQKAFDSSDQVYTEIRIDLNMMMDMARAVLRPEGDLLSAHIDDAHYQKLLPELNAREYPEVATRRLYIWAAAMLMMEPKKQPGQLPLDLLLAKMSVEGGKNYSGLETIQEQLSLFQNMPEDKQRAMLYSMLDHQDEYAMQTRQIIDAYVARDLTRIMAVSSQDDPNMSSADQAWFRTWARKDVLTDRNVRFAERLQAPLAKGNAFIAVGAMHLPGPQGLVALLKKAGYTLTPIYDTAQANAK</sequence>
<proteinExistence type="predicted"/>
<reference evidence="15" key="1">
    <citation type="journal article" date="2019" name="Int. J. Syst. Evol. Microbiol.">
        <title>The Global Catalogue of Microorganisms (GCM) 10K type strain sequencing project: providing services to taxonomists for standard genome sequencing and annotation.</title>
        <authorList>
            <consortium name="The Broad Institute Genomics Platform"/>
            <consortium name="The Broad Institute Genome Sequencing Center for Infectious Disease"/>
            <person name="Wu L."/>
            <person name="Ma J."/>
        </authorList>
    </citation>
    <scope>NUCLEOTIDE SEQUENCE [LARGE SCALE GENOMIC DNA]</scope>
    <source>
        <strain evidence="15">CGMCC 1.8860</strain>
    </source>
</reference>
<keyword evidence="15" id="KW-1185">Reference proteome</keyword>
<keyword evidence="6" id="KW-0479">Metal-binding</keyword>
<evidence type="ECO:0000256" key="11">
    <source>
        <dbReference type="ARBA" id="ARBA00023136"/>
    </source>
</evidence>
<dbReference type="PANTHER" id="PTHR31120">
    <property type="entry name" value="METALLOPROTEASE TIKI"/>
    <property type="match status" value="1"/>
</dbReference>
<comment type="cofactor">
    <cofactor evidence="1">
        <name>Mn(2+)</name>
        <dbReference type="ChEBI" id="CHEBI:29035"/>
    </cofactor>
</comment>
<evidence type="ECO:0000256" key="10">
    <source>
        <dbReference type="ARBA" id="ARBA00023049"/>
    </source>
</evidence>
<dbReference type="EMBL" id="BMLY01000003">
    <property type="protein sequence ID" value="GGP26201.1"/>
    <property type="molecule type" value="Genomic_DNA"/>
</dbReference>
<keyword evidence="4" id="KW-0645">Protease</keyword>
<dbReference type="PANTHER" id="PTHR31120:SF6">
    <property type="entry name" value="METALLOPROTEASE TIKI HOMOLOG"/>
    <property type="match status" value="1"/>
</dbReference>
<evidence type="ECO:0000256" key="1">
    <source>
        <dbReference type="ARBA" id="ARBA00001936"/>
    </source>
</evidence>
<evidence type="ECO:0000256" key="3">
    <source>
        <dbReference type="ARBA" id="ARBA00004479"/>
    </source>
</evidence>
<feature type="chain" id="PRO_5045079057" description="TraB family protein" evidence="13">
    <location>
        <begin position="27"/>
        <end position="311"/>
    </location>
</feature>
<keyword evidence="10" id="KW-0482">Metalloprotease</keyword>
<keyword evidence="11" id="KW-0472">Membrane</keyword>
<evidence type="ECO:0000256" key="13">
    <source>
        <dbReference type="SAM" id="SignalP"/>
    </source>
</evidence>
<evidence type="ECO:0000256" key="2">
    <source>
        <dbReference type="ARBA" id="ARBA00001941"/>
    </source>
</evidence>
<dbReference type="Proteomes" id="UP000621859">
    <property type="component" value="Unassembled WGS sequence"/>
</dbReference>
<evidence type="ECO:0000313" key="14">
    <source>
        <dbReference type="EMBL" id="GGP26201.1"/>
    </source>
</evidence>
<keyword evidence="12" id="KW-0325">Glycoprotein</keyword>
<evidence type="ECO:0000313" key="15">
    <source>
        <dbReference type="Proteomes" id="UP000621859"/>
    </source>
</evidence>
<evidence type="ECO:0000256" key="4">
    <source>
        <dbReference type="ARBA" id="ARBA00022670"/>
    </source>
</evidence>
<protein>
    <recommendedName>
        <fullName evidence="16">TraB family protein</fullName>
    </recommendedName>
</protein>
<keyword evidence="7 13" id="KW-0732">Signal</keyword>
<comment type="caution">
    <text evidence="14">The sequence shown here is derived from an EMBL/GenBank/DDBJ whole genome shotgun (WGS) entry which is preliminary data.</text>
</comment>
<dbReference type="RefSeq" id="WP_188692762.1">
    <property type="nucleotide sequence ID" value="NZ_BMLY01000003.1"/>
</dbReference>
<dbReference type="InterPro" id="IPR002816">
    <property type="entry name" value="TraB/PrgY/GumN_fam"/>
</dbReference>
<gene>
    <name evidence="14" type="ORF">GCM10010971_20200</name>
</gene>
<organism evidence="14 15">
    <name type="scientific">Silvimonas amylolytica</name>
    <dbReference type="NCBI Taxonomy" id="449663"/>
    <lineage>
        <taxon>Bacteria</taxon>
        <taxon>Pseudomonadati</taxon>
        <taxon>Pseudomonadota</taxon>
        <taxon>Betaproteobacteria</taxon>
        <taxon>Neisseriales</taxon>
        <taxon>Chitinibacteraceae</taxon>
        <taxon>Silvimonas</taxon>
    </lineage>
</organism>
<accession>A0ABQ2PLD0</accession>
<evidence type="ECO:0000256" key="8">
    <source>
        <dbReference type="ARBA" id="ARBA00022801"/>
    </source>
</evidence>
<keyword evidence="8" id="KW-0378">Hydrolase</keyword>